<organism evidence="8 9">
    <name type="scientific">Flavobacterium xueshanense</name>
    <dbReference type="NCBI Taxonomy" id="935223"/>
    <lineage>
        <taxon>Bacteria</taxon>
        <taxon>Pseudomonadati</taxon>
        <taxon>Bacteroidota</taxon>
        <taxon>Flavobacteriia</taxon>
        <taxon>Flavobacteriales</taxon>
        <taxon>Flavobacteriaceae</taxon>
        <taxon>Flavobacterium</taxon>
    </lineage>
</organism>
<dbReference type="CDD" id="cd08977">
    <property type="entry name" value="SusD"/>
    <property type="match status" value="1"/>
</dbReference>
<evidence type="ECO:0000259" key="6">
    <source>
        <dbReference type="Pfam" id="PF07980"/>
    </source>
</evidence>
<protein>
    <submittedName>
        <fullName evidence="8">Starch-binding associating with outer membrane</fullName>
    </submittedName>
</protein>
<dbReference type="RefSeq" id="WP_091203723.1">
    <property type="nucleotide sequence ID" value="NZ_FONQ01000003.1"/>
</dbReference>
<dbReference type="STRING" id="935223.SAMN04488131_103238"/>
<dbReference type="GO" id="GO:0009279">
    <property type="term" value="C:cell outer membrane"/>
    <property type="evidence" value="ECO:0007669"/>
    <property type="project" value="UniProtKB-SubCell"/>
</dbReference>
<dbReference type="OrthoDB" id="5694214at2"/>
<dbReference type="InterPro" id="IPR011990">
    <property type="entry name" value="TPR-like_helical_dom_sf"/>
</dbReference>
<dbReference type="InterPro" id="IPR033985">
    <property type="entry name" value="SusD-like_N"/>
</dbReference>
<name>A0A1I2D076_9FLAO</name>
<evidence type="ECO:0000256" key="3">
    <source>
        <dbReference type="ARBA" id="ARBA00022729"/>
    </source>
</evidence>
<keyword evidence="5" id="KW-0998">Cell outer membrane</keyword>
<evidence type="ECO:0000256" key="2">
    <source>
        <dbReference type="ARBA" id="ARBA00006275"/>
    </source>
</evidence>
<dbReference type="AlphaFoldDB" id="A0A1I2D076"/>
<comment type="similarity">
    <text evidence="2">Belongs to the SusD family.</text>
</comment>
<proteinExistence type="inferred from homology"/>
<dbReference type="Proteomes" id="UP000198596">
    <property type="component" value="Unassembled WGS sequence"/>
</dbReference>
<dbReference type="InterPro" id="IPR012944">
    <property type="entry name" value="SusD_RagB_dom"/>
</dbReference>
<dbReference type="EMBL" id="FONQ01000003">
    <property type="protein sequence ID" value="SFE73892.1"/>
    <property type="molecule type" value="Genomic_DNA"/>
</dbReference>
<comment type="subcellular location">
    <subcellularLocation>
        <location evidence="1">Cell outer membrane</location>
    </subcellularLocation>
</comment>
<dbReference type="PROSITE" id="PS51257">
    <property type="entry name" value="PROKAR_LIPOPROTEIN"/>
    <property type="match status" value="1"/>
</dbReference>
<keyword evidence="4" id="KW-0472">Membrane</keyword>
<evidence type="ECO:0000256" key="4">
    <source>
        <dbReference type="ARBA" id="ARBA00023136"/>
    </source>
</evidence>
<accession>A0A1I2D076</accession>
<evidence type="ECO:0000256" key="5">
    <source>
        <dbReference type="ARBA" id="ARBA00023237"/>
    </source>
</evidence>
<gene>
    <name evidence="8" type="ORF">SAMN04488131_103238</name>
</gene>
<dbReference type="Pfam" id="PF14322">
    <property type="entry name" value="SusD-like_3"/>
    <property type="match status" value="1"/>
</dbReference>
<keyword evidence="3" id="KW-0732">Signal</keyword>
<evidence type="ECO:0000259" key="7">
    <source>
        <dbReference type="Pfam" id="PF14322"/>
    </source>
</evidence>
<dbReference type="Gene3D" id="1.25.40.390">
    <property type="match status" value="1"/>
</dbReference>
<evidence type="ECO:0000313" key="8">
    <source>
        <dbReference type="EMBL" id="SFE73892.1"/>
    </source>
</evidence>
<sequence>MKTIKFKYLFIAAAVVSFGSCSEEFVEVTPKGSFLSDNYYANQGQATAALVGVYDPIRKNTSGFENMVGMMNAGSDDHFAGGGGASDGAGIQGFSTHTLTSTTVPESFWNDHYQGVFRANTLLLKLPGVAMPDDVKARFSGESKALRAMYYFNLVRIFKNVPLLLDPLTATNMYEVEQAAPDAVYAQIEKDLIDAIATLPSTVPADTESGRLTKGAAQALLGKVYLQEGKKTEAAAVLALVNGTPGGTNQYGNKLLTNFNDLWIVSNKFNKESLIEVSHTSAGNSDWGFWGSGRDEGNSLNVMVGPRSYSRTSGSTAPNLPSGWSFNVITQDLYDAIKLDPRFGATILDLKALKAAGKADYIGGYQDTGYFLNKFLPRKEDVRTGGGAAELNYKQNSYIIRLADTYLMEAEALGSGARAQALLDAVRSRVGLPSVPVTLAAIKNERRVELAGEGHRFFDLVRWGDAASKLSNRGFVAGKDEIFPIPLRELQGTKLKQNPGYN</sequence>
<feature type="domain" description="SusD-like N-terminal" evidence="7">
    <location>
        <begin position="100"/>
        <end position="226"/>
    </location>
</feature>
<reference evidence="9" key="1">
    <citation type="submission" date="2016-10" db="EMBL/GenBank/DDBJ databases">
        <authorList>
            <person name="Varghese N."/>
            <person name="Submissions S."/>
        </authorList>
    </citation>
    <scope>NUCLEOTIDE SEQUENCE [LARGE SCALE GENOMIC DNA]</scope>
    <source>
        <strain evidence="9">CGMCC 1.9227</strain>
    </source>
</reference>
<feature type="domain" description="RagB/SusD" evidence="6">
    <location>
        <begin position="356"/>
        <end position="470"/>
    </location>
</feature>
<dbReference type="SUPFAM" id="SSF48452">
    <property type="entry name" value="TPR-like"/>
    <property type="match status" value="1"/>
</dbReference>
<evidence type="ECO:0000256" key="1">
    <source>
        <dbReference type="ARBA" id="ARBA00004442"/>
    </source>
</evidence>
<dbReference type="Pfam" id="PF07980">
    <property type="entry name" value="SusD_RagB"/>
    <property type="match status" value="1"/>
</dbReference>
<evidence type="ECO:0000313" key="9">
    <source>
        <dbReference type="Proteomes" id="UP000198596"/>
    </source>
</evidence>
<keyword evidence="9" id="KW-1185">Reference proteome</keyword>